<dbReference type="PANTHER" id="PTHR14002">
    <property type="entry name" value="ENDOGLIN/TGF-BETA RECEPTOR TYPE III"/>
    <property type="match status" value="1"/>
</dbReference>
<dbReference type="Gene3D" id="2.60.40.3210">
    <property type="entry name" value="Zona pellucida, ZP-N domain"/>
    <property type="match status" value="1"/>
</dbReference>
<dbReference type="Pfam" id="PF00100">
    <property type="entry name" value="Zona_pellucida"/>
    <property type="match status" value="1"/>
</dbReference>
<proteinExistence type="predicted"/>
<dbReference type="SMART" id="SM00241">
    <property type="entry name" value="ZP"/>
    <property type="match status" value="1"/>
</dbReference>
<gene>
    <name evidence="8" type="primary">LOC115439269</name>
</gene>
<dbReference type="InterPro" id="IPR055355">
    <property type="entry name" value="ZP-C"/>
</dbReference>
<keyword evidence="5" id="KW-1133">Transmembrane helix</keyword>
<dbReference type="PANTHER" id="PTHR14002:SF59">
    <property type="entry name" value="CUB AND ZONA PELLUCIDA-LIKE DOMAIN-CONTAINING PROTEIN 1-RELATED"/>
    <property type="match status" value="1"/>
</dbReference>
<keyword evidence="5" id="KW-0472">Membrane</keyword>
<evidence type="ECO:0000256" key="1">
    <source>
        <dbReference type="ARBA" id="ARBA00022729"/>
    </source>
</evidence>
<evidence type="ECO:0000256" key="6">
    <source>
        <dbReference type="SAM" id="SignalP"/>
    </source>
</evidence>
<evidence type="ECO:0000259" key="7">
    <source>
        <dbReference type="PROSITE" id="PS51034"/>
    </source>
</evidence>
<dbReference type="AlphaFoldDB" id="A0A673A284"/>
<keyword evidence="9" id="KW-1185">Reference proteome</keyword>
<dbReference type="Ensembl" id="ENSSORT00005024299.1">
    <property type="protein sequence ID" value="ENSSORP00005023605.1"/>
    <property type="gene ID" value="ENSSORG00005011424.1"/>
</dbReference>
<dbReference type="Proteomes" id="UP000472271">
    <property type="component" value="Chromosome 3"/>
</dbReference>
<evidence type="ECO:0000256" key="2">
    <source>
        <dbReference type="ARBA" id="ARBA00023157"/>
    </source>
</evidence>
<keyword evidence="3" id="KW-0325">Glycoprotein</keyword>
<accession>A0A673A284</accession>
<organism evidence="8 9">
    <name type="scientific">Sphaeramia orbicularis</name>
    <name type="common">orbiculate cardinalfish</name>
    <dbReference type="NCBI Taxonomy" id="375764"/>
    <lineage>
        <taxon>Eukaryota</taxon>
        <taxon>Metazoa</taxon>
        <taxon>Chordata</taxon>
        <taxon>Craniata</taxon>
        <taxon>Vertebrata</taxon>
        <taxon>Euteleostomi</taxon>
        <taxon>Actinopterygii</taxon>
        <taxon>Neopterygii</taxon>
        <taxon>Teleostei</taxon>
        <taxon>Neoteleostei</taxon>
        <taxon>Acanthomorphata</taxon>
        <taxon>Gobiaria</taxon>
        <taxon>Kurtiformes</taxon>
        <taxon>Apogonoidei</taxon>
        <taxon>Apogonidae</taxon>
        <taxon>Apogoninae</taxon>
        <taxon>Sphaeramia</taxon>
    </lineage>
</organism>
<protein>
    <submittedName>
        <fullName evidence="8">Uncharacterized LOC115439269</fullName>
    </submittedName>
</protein>
<keyword evidence="2" id="KW-1015">Disulfide bond</keyword>
<feature type="signal peptide" evidence="6">
    <location>
        <begin position="1"/>
        <end position="19"/>
    </location>
</feature>
<dbReference type="PRINTS" id="PR00023">
    <property type="entry name" value="ZPELLUCIDA"/>
</dbReference>
<dbReference type="Gene3D" id="2.60.40.4100">
    <property type="entry name" value="Zona pellucida, ZP-C domain"/>
    <property type="match status" value="1"/>
</dbReference>
<evidence type="ECO:0000256" key="3">
    <source>
        <dbReference type="ARBA" id="ARBA00023180"/>
    </source>
</evidence>
<dbReference type="InterPro" id="IPR048290">
    <property type="entry name" value="ZP_chr"/>
</dbReference>
<evidence type="ECO:0000313" key="9">
    <source>
        <dbReference type="Proteomes" id="UP000472271"/>
    </source>
</evidence>
<sequence>MASLTLVLHLLVLLSSASAWYYRSYYRYYGSSLTFTSKGQTSNGKYKVELRNQQTHYYCYRAGYTCFSGDCGSVTQSSTASIPSNSYGIRSCQYEVLVKRNLYSNRPFEIRYPSYIYFYYGYGYWVNNIRSNMAKWSVLGHVDLGTRSDTGESNRSPIFTMPPIIRVTRNCPRSFNMSLFDPDGDHVRCRVPTNRSSHECGLCGLTNGLSLDPNSCSLRYTSTGRTGNHPVELVVEDFPNRDITLSYSDGYYTSKHPLSHRARKRRQTVLTTNAAVASTPMAVMTTATTARTNAVSISTTTTAAPINAIYTPTTTTAAPPTTTAAPINAIYIPTTTTAAPLTTTAAPINAIYTPTTTTAALTNTTAAPINAINTPTTTTAAPPTTTEAPINAIYTPTTTTAAPPTTTEAPINTIYTPTTTTAAPPTTTEAPINAIYTPTTTTAALTNTTAAPINAINTPTTTTAALTNATTTRVNPTGAPMTPTTTTITRSRYISSIAPLSKLPLQFTIYVDSHYAPSCVDGDYFPIFLAPTPRNGVNLPAWINQTLEVKVISTARYTTIYNLIVTGPKGISKVKTSTDEYTIKWTPTLDEVDDHFPICFVSEARDRYHRIYHSEPRCVTVDVGHQEATVTCNETTMMVEVVKSYLIRRNEHNLHLNDYTDPACNLSTLSNHTHVVAVMSLSSCGTKVEEDDENIIYKNDITSADPNEIISRKHDVDIAIFCAYPKRTNLTLGFRHKNPYAFSEKGFGAFTFRFEFFESQRFRTQVDASSYPVEVYLKQMIFMQIEATTSIPNTELFVESCRATPYDNSNSRIKYTIIENGCVKDKTVEIYPSSRTQFRFGMEAFEFIGAHEEVYITCSVLLCETGVAGTRCSRGCIQSGNHRSRREAAAESSHHSISQGPLHLIKPSDSKAFVPNLNLSLNAVFIVGSIIAVTVVIYRSKRSRAKYQRLPTSDIE</sequence>
<keyword evidence="5" id="KW-0812">Transmembrane</keyword>
<name>A0A673A284_9TELE</name>
<feature type="domain" description="ZP" evidence="7">
    <location>
        <begin position="631"/>
        <end position="879"/>
    </location>
</feature>
<evidence type="ECO:0000256" key="5">
    <source>
        <dbReference type="SAM" id="Phobius"/>
    </source>
</evidence>
<dbReference type="PROSITE" id="PS51034">
    <property type="entry name" value="ZP_2"/>
    <property type="match status" value="1"/>
</dbReference>
<keyword evidence="1 6" id="KW-0732">Signal</keyword>
<dbReference type="Pfam" id="PF23344">
    <property type="entry name" value="ZP-N"/>
    <property type="match status" value="1"/>
</dbReference>
<dbReference type="InterPro" id="IPR001507">
    <property type="entry name" value="ZP_dom"/>
</dbReference>
<dbReference type="InterPro" id="IPR055356">
    <property type="entry name" value="ZP-N"/>
</dbReference>
<evidence type="ECO:0000313" key="8">
    <source>
        <dbReference type="Ensembl" id="ENSSORP00005023605.1"/>
    </source>
</evidence>
<dbReference type="InParanoid" id="A0A673A284"/>
<reference evidence="8" key="3">
    <citation type="submission" date="2025-09" db="UniProtKB">
        <authorList>
            <consortium name="Ensembl"/>
        </authorList>
    </citation>
    <scope>IDENTIFICATION</scope>
</reference>
<reference evidence="8" key="2">
    <citation type="submission" date="2025-08" db="UniProtKB">
        <authorList>
            <consortium name="Ensembl"/>
        </authorList>
    </citation>
    <scope>IDENTIFICATION</scope>
</reference>
<reference evidence="8" key="1">
    <citation type="submission" date="2019-06" db="EMBL/GenBank/DDBJ databases">
        <authorList>
            <consortium name="Wellcome Sanger Institute Data Sharing"/>
        </authorList>
    </citation>
    <scope>NUCLEOTIDE SEQUENCE [LARGE SCALE GENOMIC DNA]</scope>
</reference>
<feature type="transmembrane region" description="Helical" evidence="5">
    <location>
        <begin position="919"/>
        <end position="938"/>
    </location>
</feature>
<dbReference type="InterPro" id="IPR042235">
    <property type="entry name" value="ZP-C_dom"/>
</dbReference>
<feature type="region of interest" description="Disordered" evidence="4">
    <location>
        <begin position="396"/>
        <end position="429"/>
    </location>
</feature>
<evidence type="ECO:0000256" key="4">
    <source>
        <dbReference type="SAM" id="MobiDB-lite"/>
    </source>
</evidence>
<feature type="chain" id="PRO_5025430650" evidence="6">
    <location>
        <begin position="20"/>
        <end position="956"/>
    </location>
</feature>